<dbReference type="EMBL" id="JAHGAV010000059">
    <property type="protein sequence ID" value="KAG6934317.1"/>
    <property type="molecule type" value="Genomic_DNA"/>
</dbReference>
<dbReference type="Proteomes" id="UP000765507">
    <property type="component" value="Unassembled WGS sequence"/>
</dbReference>
<evidence type="ECO:0000313" key="1">
    <source>
        <dbReference type="EMBL" id="KAG6934317.1"/>
    </source>
</evidence>
<dbReference type="AlphaFoldDB" id="A0A8T1T033"/>
<protein>
    <submittedName>
        <fullName evidence="1">Uncharacterized protein</fullName>
    </submittedName>
</protein>
<keyword evidence="2" id="KW-1185">Reference proteome</keyword>
<sequence length="103" mass="11708">MGGDVSHKSHDSTVINMEVTAMEEEECIEEEVESSDPSDVDDMLMEDGEDKEWFLKGNCLSHLLKKQFVNILPFFKNVKGFHVKSSGIHNSKTEEKETVLQCM</sequence>
<evidence type="ECO:0000313" key="2">
    <source>
        <dbReference type="Proteomes" id="UP000765507"/>
    </source>
</evidence>
<comment type="caution">
    <text evidence="1">The sequence shown here is derived from an EMBL/GenBank/DDBJ whole genome shotgun (WGS) entry which is preliminary data.</text>
</comment>
<reference evidence="1 2" key="1">
    <citation type="journal article" date="2020" name="G3 (Bethesda)">
        <title>Draft Genome of the Common Snapping Turtle, Chelydra serpentina, a Model for Phenotypic Plasticity in Reptiles.</title>
        <authorList>
            <person name="Das D."/>
            <person name="Singh S.K."/>
            <person name="Bierstedt J."/>
            <person name="Erickson A."/>
            <person name="Galli G.L.J."/>
            <person name="Crossley D.A. 2nd"/>
            <person name="Rhen T."/>
        </authorList>
    </citation>
    <scope>NUCLEOTIDE SEQUENCE [LARGE SCALE GENOMIC DNA]</scope>
    <source>
        <strain evidence="1">KW</strain>
    </source>
</reference>
<organism evidence="1 2">
    <name type="scientific">Chelydra serpentina</name>
    <name type="common">Snapping turtle</name>
    <name type="synonym">Testudo serpentina</name>
    <dbReference type="NCBI Taxonomy" id="8475"/>
    <lineage>
        <taxon>Eukaryota</taxon>
        <taxon>Metazoa</taxon>
        <taxon>Chordata</taxon>
        <taxon>Craniata</taxon>
        <taxon>Vertebrata</taxon>
        <taxon>Euteleostomi</taxon>
        <taxon>Archelosauria</taxon>
        <taxon>Testudinata</taxon>
        <taxon>Testudines</taxon>
        <taxon>Cryptodira</taxon>
        <taxon>Durocryptodira</taxon>
        <taxon>Americhelydia</taxon>
        <taxon>Chelydroidea</taxon>
        <taxon>Chelydridae</taxon>
        <taxon>Chelydra</taxon>
    </lineage>
</organism>
<proteinExistence type="predicted"/>
<name>A0A8T1T033_CHESE</name>
<accession>A0A8T1T033</accession>
<gene>
    <name evidence="1" type="ORF">G0U57_017421</name>
</gene>